<protein>
    <submittedName>
        <fullName evidence="9">Sugar transport protein</fullName>
    </submittedName>
</protein>
<name>A0A316IGA8_9GAMM</name>
<dbReference type="GO" id="GO:0022857">
    <property type="term" value="F:transmembrane transporter activity"/>
    <property type="evidence" value="ECO:0007669"/>
    <property type="project" value="InterPro"/>
</dbReference>
<feature type="domain" description="Major facilitator superfamily (MFS) profile" evidence="8">
    <location>
        <begin position="20"/>
        <end position="546"/>
    </location>
</feature>
<keyword evidence="3" id="KW-1003">Cell membrane</keyword>
<dbReference type="Gene3D" id="1.20.1250.20">
    <property type="entry name" value="MFS general substrate transporter like domains"/>
    <property type="match status" value="3"/>
</dbReference>
<dbReference type="PROSITE" id="PS00217">
    <property type="entry name" value="SUGAR_TRANSPORT_2"/>
    <property type="match status" value="1"/>
</dbReference>
<evidence type="ECO:0000256" key="3">
    <source>
        <dbReference type="ARBA" id="ARBA00022475"/>
    </source>
</evidence>
<comment type="subcellular location">
    <subcellularLocation>
        <location evidence="1">Cell membrane</location>
        <topology evidence="1">Multi-pass membrane protein</topology>
    </subcellularLocation>
</comment>
<dbReference type="GO" id="GO:0005886">
    <property type="term" value="C:plasma membrane"/>
    <property type="evidence" value="ECO:0007669"/>
    <property type="project" value="UniProtKB-SubCell"/>
</dbReference>
<keyword evidence="9" id="KW-0762">Sugar transport</keyword>
<feature type="transmembrane region" description="Helical" evidence="7">
    <location>
        <begin position="116"/>
        <end position="136"/>
    </location>
</feature>
<keyword evidence="2" id="KW-0813">Transport</keyword>
<feature type="transmembrane region" description="Helical" evidence="7">
    <location>
        <begin position="500"/>
        <end position="518"/>
    </location>
</feature>
<dbReference type="OrthoDB" id="3690818at2"/>
<feature type="transmembrane region" description="Helical" evidence="7">
    <location>
        <begin position="191"/>
        <end position="212"/>
    </location>
</feature>
<dbReference type="RefSeq" id="WP_109722379.1">
    <property type="nucleotide sequence ID" value="NZ_MSZV01000006.1"/>
</dbReference>
<keyword evidence="4 7" id="KW-0812">Transmembrane</keyword>
<sequence>MATTAIDARGGALDTSHKRVILASSLGTVFEWYDFYLYGSLAAIIGKQFFTGLNETSGFIFALLAFAAGFAVRPFGALVFGRLGDLVGRKYTFLITIVIMGLSTFLVGVLPNYTAIGVAAPVLLIALRLLQGLALGGEYGGAATYVAEHAPPGKRGLYTSFIQITATFGLFLSLLVILGTKLWLGEAFDTWGWRVPFLISAVLLAVSVYIRLQLAESPVFQQMKAEGKHSKAPLTESFLRWGNLRLVILALLGATAGQAVVWYCGQFYAMYFLGTTLKIDATATQLLIAGALLIGTPFFVFFGWLSDKVGRKPVVLAGCLLAVLTYFPIFKGLTHFGNPAIEAAAASAPVRVQADPANCHLQIDLIGKKVFTSSCDVAKSFLAKKGIPYENVAAGPGTLAVVSVGEHDFPSFEGGGLSKADFAAQSKAFGEQVGAALTAAGYPAKAEPAQVNYPMVLLLLTLLVIYVTMVYGPIAAWLVEMFPTRIRYSSMSLPYHIGNGWFGGFLPPVAFGIVAATGNFYAGLWYPVAVALMTFVVGLLFVRETKDVDITA</sequence>
<feature type="transmembrane region" description="Helical" evidence="7">
    <location>
        <begin position="283"/>
        <end position="302"/>
    </location>
</feature>
<dbReference type="InterPro" id="IPR020846">
    <property type="entry name" value="MFS_dom"/>
</dbReference>
<proteinExistence type="predicted"/>
<gene>
    <name evidence="9" type="ORF">C7456_102287</name>
</gene>
<feature type="transmembrane region" description="Helical" evidence="7">
    <location>
        <begin position="59"/>
        <end position="79"/>
    </location>
</feature>
<evidence type="ECO:0000313" key="9">
    <source>
        <dbReference type="EMBL" id="PWK92552.1"/>
    </source>
</evidence>
<accession>A0A316IGA8</accession>
<dbReference type="Proteomes" id="UP000245812">
    <property type="component" value="Unassembled WGS sequence"/>
</dbReference>
<dbReference type="EMBL" id="QGHC01000002">
    <property type="protein sequence ID" value="PWK92552.1"/>
    <property type="molecule type" value="Genomic_DNA"/>
</dbReference>
<dbReference type="InterPro" id="IPR036259">
    <property type="entry name" value="MFS_trans_sf"/>
</dbReference>
<feature type="transmembrane region" description="Helical" evidence="7">
    <location>
        <begin position="314"/>
        <end position="330"/>
    </location>
</feature>
<evidence type="ECO:0000256" key="7">
    <source>
        <dbReference type="SAM" id="Phobius"/>
    </source>
</evidence>
<feature type="transmembrane region" description="Helical" evidence="7">
    <location>
        <begin position="157"/>
        <end position="179"/>
    </location>
</feature>
<keyword evidence="10" id="KW-1185">Reference proteome</keyword>
<dbReference type="PROSITE" id="PS50850">
    <property type="entry name" value="MFS"/>
    <property type="match status" value="1"/>
</dbReference>
<dbReference type="SUPFAM" id="SSF103473">
    <property type="entry name" value="MFS general substrate transporter"/>
    <property type="match status" value="2"/>
</dbReference>
<feature type="transmembrane region" description="Helical" evidence="7">
    <location>
        <begin position="91"/>
        <end position="110"/>
    </location>
</feature>
<evidence type="ECO:0000313" key="10">
    <source>
        <dbReference type="Proteomes" id="UP000245812"/>
    </source>
</evidence>
<keyword evidence="6 7" id="KW-0472">Membrane</keyword>
<dbReference type="PANTHER" id="PTHR43045:SF7">
    <property type="entry name" value="MAJOR FACILITATOR SUPERFAMILY TRANSPORTER"/>
    <property type="match status" value="1"/>
</dbReference>
<feature type="transmembrane region" description="Helical" evidence="7">
    <location>
        <begin position="20"/>
        <end position="39"/>
    </location>
</feature>
<dbReference type="InterPro" id="IPR005829">
    <property type="entry name" value="Sugar_transporter_CS"/>
</dbReference>
<keyword evidence="5 7" id="KW-1133">Transmembrane helix</keyword>
<evidence type="ECO:0000256" key="6">
    <source>
        <dbReference type="ARBA" id="ARBA00023136"/>
    </source>
</evidence>
<evidence type="ECO:0000256" key="2">
    <source>
        <dbReference type="ARBA" id="ARBA00022448"/>
    </source>
</evidence>
<evidence type="ECO:0000256" key="5">
    <source>
        <dbReference type="ARBA" id="ARBA00022989"/>
    </source>
</evidence>
<evidence type="ECO:0000256" key="1">
    <source>
        <dbReference type="ARBA" id="ARBA00004651"/>
    </source>
</evidence>
<reference evidence="9 10" key="1">
    <citation type="submission" date="2018-05" db="EMBL/GenBank/DDBJ databases">
        <title>Genomic Encyclopedia of Type Strains, Phase IV (KMG-IV): sequencing the most valuable type-strain genomes for metagenomic binning, comparative biology and taxonomic classification.</title>
        <authorList>
            <person name="Goeker M."/>
        </authorList>
    </citation>
    <scope>NUCLEOTIDE SEQUENCE [LARGE SCALE GENOMIC DNA]</scope>
    <source>
        <strain evidence="9 10">DSM 14263</strain>
    </source>
</reference>
<dbReference type="PANTHER" id="PTHR43045">
    <property type="entry name" value="SHIKIMATE TRANSPORTER"/>
    <property type="match status" value="1"/>
</dbReference>
<feature type="transmembrane region" description="Helical" evidence="7">
    <location>
        <begin position="455"/>
        <end position="479"/>
    </location>
</feature>
<dbReference type="Pfam" id="PF00083">
    <property type="entry name" value="Sugar_tr"/>
    <property type="match status" value="1"/>
</dbReference>
<feature type="transmembrane region" description="Helical" evidence="7">
    <location>
        <begin position="246"/>
        <end position="271"/>
    </location>
</feature>
<dbReference type="InterPro" id="IPR005828">
    <property type="entry name" value="MFS_sugar_transport-like"/>
</dbReference>
<feature type="transmembrane region" description="Helical" evidence="7">
    <location>
        <begin position="524"/>
        <end position="542"/>
    </location>
</feature>
<dbReference type="AlphaFoldDB" id="A0A316IGA8"/>
<evidence type="ECO:0000259" key="8">
    <source>
        <dbReference type="PROSITE" id="PS50850"/>
    </source>
</evidence>
<comment type="caution">
    <text evidence="9">The sequence shown here is derived from an EMBL/GenBank/DDBJ whole genome shotgun (WGS) entry which is preliminary data.</text>
</comment>
<evidence type="ECO:0000256" key="4">
    <source>
        <dbReference type="ARBA" id="ARBA00022692"/>
    </source>
</evidence>
<organism evidence="9 10">
    <name type="scientific">Fulvimonas soli</name>
    <dbReference type="NCBI Taxonomy" id="155197"/>
    <lineage>
        <taxon>Bacteria</taxon>
        <taxon>Pseudomonadati</taxon>
        <taxon>Pseudomonadota</taxon>
        <taxon>Gammaproteobacteria</taxon>
        <taxon>Lysobacterales</taxon>
        <taxon>Rhodanobacteraceae</taxon>
        <taxon>Fulvimonas</taxon>
    </lineage>
</organism>